<evidence type="ECO:0000313" key="2">
    <source>
        <dbReference type="Proteomes" id="UP001140234"/>
    </source>
</evidence>
<proteinExistence type="predicted"/>
<sequence>MAPRTQSTAVVHPLVLLNVSEHTTRTLACVRAGKAGAPQALCGALLGRQQDSRFEAFLSFELKLVEGAPAQIDWEHFAIRLEQLKIIFPDDDFIGWYVVSTSTRLAAPMGRLHESVLARYPAALLMVFDAALGDGVRFSLPVAMYESLAAERVDESRLQWYRGGAEPVADEHYVESASGHDAALEAGAAWASQLAPVRVTLDSGEAERVAVEHVANTARGTNEDMLRSTAGGAGAEQRDASRLAAFLGGQLNALEMLDRDVAVLKTYVGDVASGKARFDPDVLQLVQRVLSNRPVMRDDELFELASAQEQTDFQLAAYLAAITGAASAVRSVSQRSISALHYARSKHAPYVNPNPPEGMYGMGMGAGAMMHGFGGHGRLGRHRAFGGFR</sequence>
<dbReference type="EMBL" id="JANBUJ010001831">
    <property type="protein sequence ID" value="KAJ2765996.1"/>
    <property type="molecule type" value="Genomic_DNA"/>
</dbReference>
<accession>A0ACC1JS29</accession>
<keyword evidence="2" id="KW-1185">Reference proteome</keyword>
<name>A0ACC1JS29_9FUNG</name>
<reference evidence="1" key="1">
    <citation type="submission" date="2022-07" db="EMBL/GenBank/DDBJ databases">
        <title>Phylogenomic reconstructions and comparative analyses of Kickxellomycotina fungi.</title>
        <authorList>
            <person name="Reynolds N.K."/>
            <person name="Stajich J.E."/>
            <person name="Barry K."/>
            <person name="Grigoriev I.V."/>
            <person name="Crous P."/>
            <person name="Smith M.E."/>
        </authorList>
    </citation>
    <scope>NUCLEOTIDE SEQUENCE</scope>
    <source>
        <strain evidence="1">CBS 109366</strain>
    </source>
</reference>
<dbReference type="Proteomes" id="UP001140234">
    <property type="component" value="Unassembled WGS sequence"/>
</dbReference>
<comment type="caution">
    <text evidence="1">The sequence shown here is derived from an EMBL/GenBank/DDBJ whole genome shotgun (WGS) entry which is preliminary data.</text>
</comment>
<organism evidence="1 2">
    <name type="scientific">Coemansia nantahalensis</name>
    <dbReference type="NCBI Taxonomy" id="2789366"/>
    <lineage>
        <taxon>Eukaryota</taxon>
        <taxon>Fungi</taxon>
        <taxon>Fungi incertae sedis</taxon>
        <taxon>Zoopagomycota</taxon>
        <taxon>Kickxellomycotina</taxon>
        <taxon>Kickxellomycetes</taxon>
        <taxon>Kickxellales</taxon>
        <taxon>Kickxellaceae</taxon>
        <taxon>Coemansia</taxon>
    </lineage>
</organism>
<evidence type="ECO:0000313" key="1">
    <source>
        <dbReference type="EMBL" id="KAJ2765996.1"/>
    </source>
</evidence>
<gene>
    <name evidence="1" type="ORF">IWQ57_004555</name>
</gene>
<protein>
    <submittedName>
        <fullName evidence="1">Uncharacterized protein</fullName>
    </submittedName>
</protein>